<dbReference type="AlphaFoldDB" id="A0AA90NR88"/>
<dbReference type="PANTHER" id="PTHR37479:SF1">
    <property type="entry name" value="CELL DIVISION PROTEIN FTSL"/>
    <property type="match status" value="1"/>
</dbReference>
<dbReference type="PANTHER" id="PTHR37479">
    <property type="entry name" value="CELL DIVISION PROTEIN FTSL"/>
    <property type="match status" value="1"/>
</dbReference>
<dbReference type="Pfam" id="PF04999">
    <property type="entry name" value="FtsL"/>
    <property type="match status" value="1"/>
</dbReference>
<evidence type="ECO:0000256" key="2">
    <source>
        <dbReference type="ARBA" id="ARBA00022475"/>
    </source>
</evidence>
<evidence type="ECO:0000256" key="8">
    <source>
        <dbReference type="HAMAP-Rule" id="MF_00910"/>
    </source>
</evidence>
<dbReference type="GO" id="GO:0005886">
    <property type="term" value="C:plasma membrane"/>
    <property type="evidence" value="ECO:0007669"/>
    <property type="project" value="UniProtKB-SubCell"/>
</dbReference>
<dbReference type="EMBL" id="JASXSV010000009">
    <property type="protein sequence ID" value="MDP0589069.1"/>
    <property type="molecule type" value="Genomic_DNA"/>
</dbReference>
<dbReference type="GO" id="GO:0032153">
    <property type="term" value="C:cell division site"/>
    <property type="evidence" value="ECO:0007669"/>
    <property type="project" value="UniProtKB-UniRule"/>
</dbReference>
<evidence type="ECO:0000256" key="5">
    <source>
        <dbReference type="ARBA" id="ARBA00022989"/>
    </source>
</evidence>
<keyword evidence="7 8" id="KW-0131">Cell cycle</keyword>
<accession>A0AA90NR88</accession>
<dbReference type="NCBIfam" id="TIGR02209">
    <property type="entry name" value="ftsL_broad"/>
    <property type="match status" value="1"/>
</dbReference>
<evidence type="ECO:0000256" key="1">
    <source>
        <dbReference type="ARBA" id="ARBA00004401"/>
    </source>
</evidence>
<keyword evidence="3 8" id="KW-0132">Cell division</keyword>
<sequence>MEPVLALFSKRSIWAGGLLMAIIISGLVVSYVAYESRRLHNELQQVLEEKNKAQVDWGRLLLEHSTLTSPVRVERLAREELDMIVPGPSTIEMVMQ</sequence>
<protein>
    <recommendedName>
        <fullName evidence="8 9">Cell division protein FtsL</fullName>
    </recommendedName>
</protein>
<comment type="similarity">
    <text evidence="8">Belongs to the FtsL family.</text>
</comment>
<keyword evidence="6 8" id="KW-0472">Membrane</keyword>
<comment type="caution">
    <text evidence="10">The sequence shown here is derived from an EMBL/GenBank/DDBJ whole genome shotgun (WGS) entry which is preliminary data.</text>
</comment>
<dbReference type="Proteomes" id="UP001178148">
    <property type="component" value="Unassembled WGS sequence"/>
</dbReference>
<evidence type="ECO:0000256" key="3">
    <source>
        <dbReference type="ARBA" id="ARBA00022618"/>
    </source>
</evidence>
<keyword evidence="8" id="KW-0997">Cell inner membrane</keyword>
<reference evidence="10 11" key="1">
    <citation type="journal article" date="2023" name="bioRxiv">
        <title>An intranuclear bacterial parasite of deep-sea mussels expresses apoptosis inhibitors acquired from its host.</title>
        <authorList>
            <person name="Gonzalez Porras M.A."/>
            <person name="Assie A."/>
            <person name="Tietjen M."/>
            <person name="Violette M."/>
            <person name="Kleiner M."/>
            <person name="Gruber-Vodicka H."/>
            <person name="Dubilier N."/>
            <person name="Leisch N."/>
        </authorList>
    </citation>
    <scope>NUCLEOTIDE SEQUENCE [LARGE SCALE GENOMIC DNA]</scope>
    <source>
        <strain evidence="10">IAP13</strain>
    </source>
</reference>
<organism evidence="10 11">
    <name type="scientific">Candidatus Endonucleibacter bathymodioli</name>
    <dbReference type="NCBI Taxonomy" id="539814"/>
    <lineage>
        <taxon>Bacteria</taxon>
        <taxon>Pseudomonadati</taxon>
        <taxon>Pseudomonadota</taxon>
        <taxon>Gammaproteobacteria</taxon>
        <taxon>Oceanospirillales</taxon>
        <taxon>Endozoicomonadaceae</taxon>
        <taxon>Candidatus Endonucleibacter</taxon>
    </lineage>
</organism>
<evidence type="ECO:0000256" key="4">
    <source>
        <dbReference type="ARBA" id="ARBA00022692"/>
    </source>
</evidence>
<comment type="function">
    <text evidence="8">Essential cell division protein. May link together the upstream cell division proteins, which are predominantly cytoplasmic, with the downstream cell division proteins, which are predominantly periplasmic.</text>
</comment>
<name>A0AA90NR88_9GAMM</name>
<dbReference type="InterPro" id="IPR011922">
    <property type="entry name" value="Cell_div_FtsL"/>
</dbReference>
<evidence type="ECO:0000313" key="10">
    <source>
        <dbReference type="EMBL" id="MDP0589069.1"/>
    </source>
</evidence>
<proteinExistence type="inferred from homology"/>
<evidence type="ECO:0000256" key="7">
    <source>
        <dbReference type="ARBA" id="ARBA00023306"/>
    </source>
</evidence>
<comment type="subcellular location">
    <subcellularLocation>
        <location evidence="8">Cell inner membrane</location>
        <topology evidence="8">Single-pass type II membrane protein</topology>
    </subcellularLocation>
    <subcellularLocation>
        <location evidence="1">Cell membrane</location>
        <topology evidence="1">Single-pass type II membrane protein</topology>
    </subcellularLocation>
    <text evidence="8">Localizes to the division septum where it forms a ring structure.</text>
</comment>
<keyword evidence="5 8" id="KW-1133">Transmembrane helix</keyword>
<keyword evidence="11" id="KW-1185">Reference proteome</keyword>
<feature type="transmembrane region" description="Helical" evidence="8">
    <location>
        <begin position="12"/>
        <end position="34"/>
    </location>
</feature>
<evidence type="ECO:0000256" key="9">
    <source>
        <dbReference type="NCBIfam" id="TIGR02209"/>
    </source>
</evidence>
<dbReference type="GO" id="GO:0043093">
    <property type="term" value="P:FtsZ-dependent cytokinesis"/>
    <property type="evidence" value="ECO:0007669"/>
    <property type="project" value="UniProtKB-UniRule"/>
</dbReference>
<gene>
    <name evidence="8 10" type="primary">ftsL</name>
    <name evidence="10" type="ORF">QS748_07675</name>
</gene>
<evidence type="ECO:0000256" key="6">
    <source>
        <dbReference type="ARBA" id="ARBA00023136"/>
    </source>
</evidence>
<keyword evidence="4 8" id="KW-0812">Transmembrane</keyword>
<comment type="subunit">
    <text evidence="8">Part of a complex composed of FtsB, FtsL and FtsQ.</text>
</comment>
<dbReference type="HAMAP" id="MF_00910">
    <property type="entry name" value="FtsL"/>
    <property type="match status" value="1"/>
</dbReference>
<keyword evidence="2 8" id="KW-1003">Cell membrane</keyword>
<evidence type="ECO:0000313" key="11">
    <source>
        <dbReference type="Proteomes" id="UP001178148"/>
    </source>
</evidence>